<reference evidence="3 4" key="1">
    <citation type="journal article" date="2016" name="Genome Announc.">
        <title>Draft Genome Sequence of Paenibacillus amylolyticus Heshi-A3, Isolated from Fermented Rice Bran in a Japanese Fermented Seafood Dish.</title>
        <authorList>
            <person name="Akuzawa S."/>
            <person name="Nagaoka J."/>
            <person name="Kanekatsu M."/>
            <person name="Kubota E."/>
            <person name="Ohtake R."/>
            <person name="Suzuki T."/>
            <person name="Kanesaki Y."/>
        </authorList>
    </citation>
    <scope>NUCLEOTIDE SEQUENCE [LARGE SCALE GENOMIC DNA]</scope>
    <source>
        <strain evidence="3 4">Heshi-A3</strain>
    </source>
</reference>
<dbReference type="Pfam" id="PF13411">
    <property type="entry name" value="MerR_1"/>
    <property type="match status" value="1"/>
</dbReference>
<keyword evidence="1" id="KW-0238">DNA-binding</keyword>
<comment type="caution">
    <text evidence="3">The sequence shown here is derived from an EMBL/GenBank/DDBJ whole genome shotgun (WGS) entry which is preliminary data.</text>
</comment>
<dbReference type="PANTHER" id="PTHR30204">
    <property type="entry name" value="REDOX-CYCLING DRUG-SENSING TRANSCRIPTIONAL ACTIVATOR SOXR"/>
    <property type="match status" value="1"/>
</dbReference>
<protein>
    <recommendedName>
        <fullName evidence="2">HTH merR-type domain-containing protein</fullName>
    </recommendedName>
</protein>
<evidence type="ECO:0000256" key="1">
    <source>
        <dbReference type="ARBA" id="ARBA00023125"/>
    </source>
</evidence>
<gene>
    <name evidence="3" type="ORF">PAHA3_0469</name>
</gene>
<dbReference type="RefSeq" id="WP_062833286.1">
    <property type="nucleotide sequence ID" value="NZ_BCNV01000001.1"/>
</dbReference>
<evidence type="ECO:0000313" key="4">
    <source>
        <dbReference type="Proteomes" id="UP000069697"/>
    </source>
</evidence>
<evidence type="ECO:0000313" key="3">
    <source>
        <dbReference type="EMBL" id="GAS80399.1"/>
    </source>
</evidence>
<dbReference type="InterPro" id="IPR009061">
    <property type="entry name" value="DNA-bd_dom_put_sf"/>
</dbReference>
<dbReference type="GO" id="GO:0003700">
    <property type="term" value="F:DNA-binding transcription factor activity"/>
    <property type="evidence" value="ECO:0007669"/>
    <property type="project" value="InterPro"/>
</dbReference>
<dbReference type="PROSITE" id="PS50937">
    <property type="entry name" value="HTH_MERR_2"/>
    <property type="match status" value="1"/>
</dbReference>
<dbReference type="AlphaFoldDB" id="A0A100VII0"/>
<dbReference type="SUPFAM" id="SSF46955">
    <property type="entry name" value="Putative DNA-binding domain"/>
    <property type="match status" value="1"/>
</dbReference>
<organism evidence="3 4">
    <name type="scientific">Paenibacillus amylolyticus</name>
    <dbReference type="NCBI Taxonomy" id="1451"/>
    <lineage>
        <taxon>Bacteria</taxon>
        <taxon>Bacillati</taxon>
        <taxon>Bacillota</taxon>
        <taxon>Bacilli</taxon>
        <taxon>Bacillales</taxon>
        <taxon>Paenibacillaceae</taxon>
        <taxon>Paenibacillus</taxon>
    </lineage>
</organism>
<dbReference type="PANTHER" id="PTHR30204:SF83">
    <property type="entry name" value="TRANSCRIPTIONAL REGULATOR, MERR FAMILY"/>
    <property type="match status" value="1"/>
</dbReference>
<dbReference type="GO" id="GO:0003677">
    <property type="term" value="F:DNA binding"/>
    <property type="evidence" value="ECO:0007669"/>
    <property type="project" value="UniProtKB-KW"/>
</dbReference>
<dbReference type="Gene3D" id="1.10.1660.10">
    <property type="match status" value="1"/>
</dbReference>
<dbReference type="CDD" id="cd01109">
    <property type="entry name" value="HTH_YyaN"/>
    <property type="match status" value="1"/>
</dbReference>
<reference evidence="4" key="2">
    <citation type="submission" date="2016-01" db="EMBL/GenBank/DDBJ databases">
        <title>Draft Genome Sequence of Paenibacillus amylolyticus Heshi-A3 that Was Isolated from Fermented Rice Bran with Aging Salted Mackerel, Which Was Named Heshiko as Traditional Fermented Seafood in Japan.</title>
        <authorList>
            <person name="Akuzawa S."/>
            <person name="Nakagawa J."/>
            <person name="Kanekatsu T."/>
            <person name="Kubota E."/>
            <person name="Ohtake R."/>
            <person name="Suzuki T."/>
            <person name="Kanesaki Y."/>
        </authorList>
    </citation>
    <scope>NUCLEOTIDE SEQUENCE [LARGE SCALE GENOMIC DNA]</scope>
    <source>
        <strain evidence="4">Heshi-A3</strain>
    </source>
</reference>
<dbReference type="EMBL" id="BCNV01000001">
    <property type="protein sequence ID" value="GAS80399.1"/>
    <property type="molecule type" value="Genomic_DNA"/>
</dbReference>
<proteinExistence type="predicted"/>
<dbReference type="InterPro" id="IPR000551">
    <property type="entry name" value="MerR-type_HTH_dom"/>
</dbReference>
<sequence>MAFSIKEASERLGCPAHKIRYYEKEGLLPYIQRDQHGNRMFEEEHLDWMRLMSCFRATGMKVSTLKHMVSLALDGDSTIPQRKAILQEYKEELHRRQLEIAEALAAVNNKLTIYEDIETGKLPSESKLLDQMESIGKDEY</sequence>
<dbReference type="InterPro" id="IPR047057">
    <property type="entry name" value="MerR_fam"/>
</dbReference>
<dbReference type="Proteomes" id="UP000069697">
    <property type="component" value="Unassembled WGS sequence"/>
</dbReference>
<feature type="domain" description="HTH merR-type" evidence="2">
    <location>
        <begin position="2"/>
        <end position="71"/>
    </location>
</feature>
<dbReference type="SMART" id="SM00422">
    <property type="entry name" value="HTH_MERR"/>
    <property type="match status" value="1"/>
</dbReference>
<accession>A0A100VII0</accession>
<evidence type="ECO:0000259" key="2">
    <source>
        <dbReference type="PROSITE" id="PS50937"/>
    </source>
</evidence>
<name>A0A100VII0_PAEAM</name>